<protein>
    <submittedName>
        <fullName evidence="1">Uncharacterized protein</fullName>
    </submittedName>
</protein>
<evidence type="ECO:0000313" key="1">
    <source>
        <dbReference type="EMBL" id="MBX44689.1"/>
    </source>
</evidence>
<dbReference type="AlphaFoldDB" id="A0A2P2NQC2"/>
<name>A0A2P2NQC2_RHIMU</name>
<dbReference type="EMBL" id="GGEC01064205">
    <property type="protein sequence ID" value="MBX44689.1"/>
    <property type="molecule type" value="Transcribed_RNA"/>
</dbReference>
<accession>A0A2P2NQC2</accession>
<proteinExistence type="predicted"/>
<reference evidence="1" key="1">
    <citation type="submission" date="2018-02" db="EMBL/GenBank/DDBJ databases">
        <title>Rhizophora mucronata_Transcriptome.</title>
        <authorList>
            <person name="Meera S.P."/>
            <person name="Sreeshan A."/>
            <person name="Augustine A."/>
        </authorList>
    </citation>
    <scope>NUCLEOTIDE SEQUENCE</scope>
    <source>
        <tissue evidence="1">Leaf</tissue>
    </source>
</reference>
<organism evidence="1">
    <name type="scientific">Rhizophora mucronata</name>
    <name type="common">Asiatic mangrove</name>
    <dbReference type="NCBI Taxonomy" id="61149"/>
    <lineage>
        <taxon>Eukaryota</taxon>
        <taxon>Viridiplantae</taxon>
        <taxon>Streptophyta</taxon>
        <taxon>Embryophyta</taxon>
        <taxon>Tracheophyta</taxon>
        <taxon>Spermatophyta</taxon>
        <taxon>Magnoliopsida</taxon>
        <taxon>eudicotyledons</taxon>
        <taxon>Gunneridae</taxon>
        <taxon>Pentapetalae</taxon>
        <taxon>rosids</taxon>
        <taxon>fabids</taxon>
        <taxon>Malpighiales</taxon>
        <taxon>Rhizophoraceae</taxon>
        <taxon>Rhizophora</taxon>
    </lineage>
</organism>
<sequence>MLKNSPPPQGKQGAGERALRAYMDQPDANRHALEFRLVYLQ</sequence>